<name>A0A261S3U4_9BORD</name>
<dbReference type="PANTHER" id="PTHR12110:SF52">
    <property type="entry name" value="XYLOSE ISOMERASE"/>
    <property type="match status" value="1"/>
</dbReference>
<proteinExistence type="predicted"/>
<dbReference type="Proteomes" id="UP000216020">
    <property type="component" value="Unassembled WGS sequence"/>
</dbReference>
<protein>
    <submittedName>
        <fullName evidence="2">Xylose isomerase</fullName>
    </submittedName>
</protein>
<accession>A0A261S3U4</accession>
<keyword evidence="2" id="KW-0413">Isomerase</keyword>
<dbReference type="GO" id="GO:0016853">
    <property type="term" value="F:isomerase activity"/>
    <property type="evidence" value="ECO:0007669"/>
    <property type="project" value="UniProtKB-KW"/>
</dbReference>
<dbReference type="AlphaFoldDB" id="A0A261S3U4"/>
<dbReference type="InterPro" id="IPR036237">
    <property type="entry name" value="Xyl_isomerase-like_sf"/>
</dbReference>
<sequence length="277" mass="31768">MHDLSRFAINQITTPKWDMAQAIDGYARHGVHGIAVWRHFMEAYGVAATRRHLRSAGMWVASLCTSEWMNVETEEQMRRAIEINRQLLDAAAEIEAPCLMMVVGGMPPTQKNIDAQRERVREALHELVPYARSAGVKLGLEPLHPMYAGDRSVLNTLRMANDLCDELGEGAAIVPDVYHCWWDPEFETELRRAGPERIATFHYCDWLVPTRNLRDRGMVGDGVIDIRRIRSWLDSLEYDGCFELEIFSELDWWQRDPDETVAIAIERCAPYVASRKP</sequence>
<dbReference type="Pfam" id="PF01261">
    <property type="entry name" value="AP_endonuc_2"/>
    <property type="match status" value="1"/>
</dbReference>
<feature type="domain" description="Xylose isomerase-like TIM barrel" evidence="1">
    <location>
        <begin position="27"/>
        <end position="256"/>
    </location>
</feature>
<dbReference type="EMBL" id="NEVM01000005">
    <property type="protein sequence ID" value="OZI31153.1"/>
    <property type="molecule type" value="Genomic_DNA"/>
</dbReference>
<gene>
    <name evidence="2" type="ORF">CAL29_24795</name>
</gene>
<dbReference type="SUPFAM" id="SSF51658">
    <property type="entry name" value="Xylose isomerase-like"/>
    <property type="match status" value="1"/>
</dbReference>
<organism evidence="2 3">
    <name type="scientific">Bordetella genomosp. 10</name>
    <dbReference type="NCBI Taxonomy" id="1416804"/>
    <lineage>
        <taxon>Bacteria</taxon>
        <taxon>Pseudomonadati</taxon>
        <taxon>Pseudomonadota</taxon>
        <taxon>Betaproteobacteria</taxon>
        <taxon>Burkholderiales</taxon>
        <taxon>Alcaligenaceae</taxon>
        <taxon>Bordetella</taxon>
    </lineage>
</organism>
<keyword evidence="3" id="KW-1185">Reference proteome</keyword>
<dbReference type="InterPro" id="IPR050312">
    <property type="entry name" value="IolE/XylAMocC-like"/>
</dbReference>
<evidence type="ECO:0000259" key="1">
    <source>
        <dbReference type="Pfam" id="PF01261"/>
    </source>
</evidence>
<dbReference type="InterPro" id="IPR013022">
    <property type="entry name" value="Xyl_isomerase-like_TIM-brl"/>
</dbReference>
<dbReference type="OrthoDB" id="9787068at2"/>
<reference evidence="3" key="1">
    <citation type="submission" date="2017-05" db="EMBL/GenBank/DDBJ databases">
        <title>Complete and WGS of Bordetella genogroups.</title>
        <authorList>
            <person name="Spilker T."/>
            <person name="Lipuma J."/>
        </authorList>
    </citation>
    <scope>NUCLEOTIDE SEQUENCE [LARGE SCALE GENOMIC DNA]</scope>
    <source>
        <strain evidence="3">AU16122</strain>
    </source>
</reference>
<evidence type="ECO:0000313" key="3">
    <source>
        <dbReference type="Proteomes" id="UP000216020"/>
    </source>
</evidence>
<dbReference type="RefSeq" id="WP_094855567.1">
    <property type="nucleotide sequence ID" value="NZ_NEVM01000005.1"/>
</dbReference>
<dbReference type="PANTHER" id="PTHR12110">
    <property type="entry name" value="HYDROXYPYRUVATE ISOMERASE"/>
    <property type="match status" value="1"/>
</dbReference>
<comment type="caution">
    <text evidence="2">The sequence shown here is derived from an EMBL/GenBank/DDBJ whole genome shotgun (WGS) entry which is preliminary data.</text>
</comment>
<evidence type="ECO:0000313" key="2">
    <source>
        <dbReference type="EMBL" id="OZI31153.1"/>
    </source>
</evidence>
<dbReference type="Gene3D" id="3.20.20.150">
    <property type="entry name" value="Divalent-metal-dependent TIM barrel enzymes"/>
    <property type="match status" value="1"/>
</dbReference>